<dbReference type="VEuPathDB" id="VectorBase:ISCW008857"/>
<feature type="domain" description="C2H2-type" evidence="11">
    <location>
        <begin position="89"/>
        <end position="116"/>
    </location>
</feature>
<feature type="domain" description="C2H2-type" evidence="11">
    <location>
        <begin position="117"/>
        <end position="144"/>
    </location>
</feature>
<dbReference type="Pfam" id="PF13912">
    <property type="entry name" value="zf-C2H2_6"/>
    <property type="match status" value="1"/>
</dbReference>
<dbReference type="Gene3D" id="3.30.160.60">
    <property type="entry name" value="Classic Zinc Finger"/>
    <property type="match status" value="3"/>
</dbReference>
<comment type="subcellular location">
    <subcellularLocation>
        <location evidence="1">Nucleus</location>
    </subcellularLocation>
</comment>
<dbReference type="OrthoDB" id="6077919at2759"/>
<keyword evidence="8" id="KW-0539">Nucleus</keyword>
<evidence type="ECO:0000256" key="2">
    <source>
        <dbReference type="ARBA" id="ARBA00022723"/>
    </source>
</evidence>
<evidence type="ECO:0000313" key="13">
    <source>
        <dbReference type="EnsemblMetazoa" id="ISCW008857-PA"/>
    </source>
</evidence>
<keyword evidence="2" id="KW-0479">Metal-binding</keyword>
<gene>
    <name evidence="12" type="ORF">IscW_ISCW008857</name>
</gene>
<dbReference type="Proteomes" id="UP000001555">
    <property type="component" value="Unassembled WGS sequence"/>
</dbReference>
<protein>
    <submittedName>
        <fullName evidence="12 13">Zinc finger protein, putative</fullName>
    </submittedName>
</protein>
<reference evidence="12 14" key="1">
    <citation type="submission" date="2008-03" db="EMBL/GenBank/DDBJ databases">
        <title>Annotation of Ixodes scapularis.</title>
        <authorList>
            <consortium name="Ixodes scapularis Genome Project Consortium"/>
            <person name="Caler E."/>
            <person name="Hannick L.I."/>
            <person name="Bidwell S."/>
            <person name="Joardar V."/>
            <person name="Thiagarajan M."/>
            <person name="Amedeo P."/>
            <person name="Galinsky K.J."/>
            <person name="Schobel S."/>
            <person name="Inman J."/>
            <person name="Hostetler J."/>
            <person name="Miller J."/>
            <person name="Hammond M."/>
            <person name="Megy K."/>
            <person name="Lawson D."/>
            <person name="Kodira C."/>
            <person name="Sutton G."/>
            <person name="Meyer J."/>
            <person name="Hill C.A."/>
            <person name="Birren B."/>
            <person name="Nene V."/>
            <person name="Collins F."/>
            <person name="Alarcon-Chaidez F."/>
            <person name="Wikel S."/>
            <person name="Strausberg R."/>
        </authorList>
    </citation>
    <scope>NUCLEOTIDE SEQUENCE [LARGE SCALE GENOMIC DNA]</scope>
    <source>
        <strain evidence="14">Wikel</strain>
        <strain evidence="12">Wikel colony</strain>
    </source>
</reference>
<evidence type="ECO:0000256" key="10">
    <source>
        <dbReference type="SAM" id="MobiDB-lite"/>
    </source>
</evidence>
<dbReference type="GO" id="GO:0003700">
    <property type="term" value="F:DNA-binding transcription factor activity"/>
    <property type="evidence" value="ECO:0000318"/>
    <property type="project" value="GO_Central"/>
</dbReference>
<feature type="region of interest" description="Disordered" evidence="10">
    <location>
        <begin position="1"/>
        <end position="20"/>
    </location>
</feature>
<dbReference type="PANTHER" id="PTHR24394:SF48">
    <property type="entry name" value="ZINC FINGER PROTEIN 771"/>
    <property type="match status" value="1"/>
</dbReference>
<evidence type="ECO:0000256" key="9">
    <source>
        <dbReference type="PROSITE-ProRule" id="PRU00042"/>
    </source>
</evidence>
<dbReference type="Pfam" id="PF00096">
    <property type="entry name" value="zf-C2H2"/>
    <property type="match status" value="2"/>
</dbReference>
<evidence type="ECO:0000313" key="14">
    <source>
        <dbReference type="Proteomes" id="UP000001555"/>
    </source>
</evidence>
<dbReference type="PROSITE" id="PS00028">
    <property type="entry name" value="ZINC_FINGER_C2H2_1"/>
    <property type="match status" value="3"/>
</dbReference>
<dbReference type="GO" id="GO:0005634">
    <property type="term" value="C:nucleus"/>
    <property type="evidence" value="ECO:0007669"/>
    <property type="project" value="UniProtKB-SubCell"/>
</dbReference>
<dbReference type="PaxDb" id="6945-B7PYS9"/>
<dbReference type="SMART" id="SM00355">
    <property type="entry name" value="ZnF_C2H2"/>
    <property type="match status" value="5"/>
</dbReference>
<dbReference type="PANTHER" id="PTHR24394">
    <property type="entry name" value="ZINC FINGER PROTEIN"/>
    <property type="match status" value="1"/>
</dbReference>
<dbReference type="AlphaFoldDB" id="B7PYS9"/>
<sequence length="171" mass="19305">MELLPRYLSTKEDAENVDRRKTPRAEVAGAFGCGECDSLFSSRDYLDKHRKTVHRKAEGRHQCRHCPYSSDRKHSMVAHERTHTGETPFVCPTCGKAFTQQGHLATHRRVHSGERPYVCSECGKGFTQNSALMRHVRMHSGARLHVCHVCGYRGVDPGSLRKHVIAAHSTE</sequence>
<feature type="domain" description="C2H2-type" evidence="11">
    <location>
        <begin position="61"/>
        <end position="88"/>
    </location>
</feature>
<keyword evidence="4 9" id="KW-0863">Zinc-finger</keyword>
<name>B7PYS9_IXOSC</name>
<dbReference type="FunFam" id="3.30.160.60:FF:000295">
    <property type="entry name" value="zinc finger protein 19"/>
    <property type="match status" value="1"/>
</dbReference>
<evidence type="ECO:0000256" key="7">
    <source>
        <dbReference type="ARBA" id="ARBA00023163"/>
    </source>
</evidence>
<evidence type="ECO:0000256" key="4">
    <source>
        <dbReference type="ARBA" id="ARBA00022771"/>
    </source>
</evidence>
<dbReference type="GO" id="GO:0000978">
    <property type="term" value="F:RNA polymerase II cis-regulatory region sequence-specific DNA binding"/>
    <property type="evidence" value="ECO:0000318"/>
    <property type="project" value="GO_Central"/>
</dbReference>
<feature type="domain" description="C2H2-type" evidence="11">
    <location>
        <begin position="31"/>
        <end position="59"/>
    </location>
</feature>
<dbReference type="InterPro" id="IPR013087">
    <property type="entry name" value="Znf_C2H2_type"/>
</dbReference>
<evidence type="ECO:0000259" key="11">
    <source>
        <dbReference type="PROSITE" id="PS50157"/>
    </source>
</evidence>
<keyword evidence="5" id="KW-0862">Zinc</keyword>
<dbReference type="VEuPathDB" id="VectorBase:ISCP_031757"/>
<keyword evidence="3" id="KW-0677">Repeat</keyword>
<organism>
    <name type="scientific">Ixodes scapularis</name>
    <name type="common">Black-legged tick</name>
    <name type="synonym">Deer tick</name>
    <dbReference type="NCBI Taxonomy" id="6945"/>
    <lineage>
        <taxon>Eukaryota</taxon>
        <taxon>Metazoa</taxon>
        <taxon>Ecdysozoa</taxon>
        <taxon>Arthropoda</taxon>
        <taxon>Chelicerata</taxon>
        <taxon>Arachnida</taxon>
        <taxon>Acari</taxon>
        <taxon>Parasitiformes</taxon>
        <taxon>Ixodida</taxon>
        <taxon>Ixodoidea</taxon>
        <taxon>Ixodidae</taxon>
        <taxon>Ixodinae</taxon>
        <taxon>Ixodes</taxon>
    </lineage>
</organism>
<evidence type="ECO:0000256" key="3">
    <source>
        <dbReference type="ARBA" id="ARBA00022737"/>
    </source>
</evidence>
<keyword evidence="6" id="KW-0805">Transcription regulation</keyword>
<evidence type="ECO:0000256" key="1">
    <source>
        <dbReference type="ARBA" id="ARBA00004123"/>
    </source>
</evidence>
<dbReference type="FunFam" id="3.30.160.60:FF:002343">
    <property type="entry name" value="Zinc finger protein 33A"/>
    <property type="match status" value="1"/>
</dbReference>
<dbReference type="HOGENOM" id="CLU_002678_42_11_1"/>
<dbReference type="GO" id="GO:0008270">
    <property type="term" value="F:zinc ion binding"/>
    <property type="evidence" value="ECO:0007669"/>
    <property type="project" value="UniProtKB-KW"/>
</dbReference>
<keyword evidence="7" id="KW-0804">Transcription</keyword>
<reference evidence="13" key="2">
    <citation type="submission" date="2020-05" db="UniProtKB">
        <authorList>
            <consortium name="EnsemblMetazoa"/>
        </authorList>
    </citation>
    <scope>IDENTIFICATION</scope>
    <source>
        <strain evidence="13">wikel</strain>
    </source>
</reference>
<dbReference type="InParanoid" id="B7PYS9"/>
<dbReference type="EMBL" id="ABJB010514213">
    <property type="status" value="NOT_ANNOTATED_CDS"/>
    <property type="molecule type" value="Genomic_DNA"/>
</dbReference>
<dbReference type="EnsemblMetazoa" id="ISCW008857-RA">
    <property type="protein sequence ID" value="ISCW008857-PA"/>
    <property type="gene ID" value="ISCW008857"/>
</dbReference>
<evidence type="ECO:0000313" key="12">
    <source>
        <dbReference type="EMBL" id="EEC11751.1"/>
    </source>
</evidence>
<dbReference type="PROSITE" id="PS50157">
    <property type="entry name" value="ZINC_FINGER_C2H2_2"/>
    <property type="match status" value="4"/>
</dbReference>
<accession>B7PYS9</accession>
<evidence type="ECO:0000256" key="5">
    <source>
        <dbReference type="ARBA" id="ARBA00022833"/>
    </source>
</evidence>
<dbReference type="SUPFAM" id="SSF57667">
    <property type="entry name" value="beta-beta-alpha zinc fingers"/>
    <property type="match status" value="2"/>
</dbReference>
<dbReference type="EMBL" id="DS821790">
    <property type="protein sequence ID" value="EEC11751.1"/>
    <property type="molecule type" value="Genomic_DNA"/>
</dbReference>
<dbReference type="InterPro" id="IPR036236">
    <property type="entry name" value="Znf_C2H2_sf"/>
</dbReference>
<proteinExistence type="predicted"/>
<dbReference type="VEuPathDB" id="VectorBase:ISCI008857"/>
<keyword evidence="14" id="KW-1185">Reference proteome</keyword>
<dbReference type="GO" id="GO:0006357">
    <property type="term" value="P:regulation of transcription by RNA polymerase II"/>
    <property type="evidence" value="ECO:0000318"/>
    <property type="project" value="GO_Central"/>
</dbReference>
<feature type="compositionally biased region" description="Basic and acidic residues" evidence="10">
    <location>
        <begin position="9"/>
        <end position="20"/>
    </location>
</feature>
<evidence type="ECO:0000256" key="8">
    <source>
        <dbReference type="ARBA" id="ARBA00023242"/>
    </source>
</evidence>
<evidence type="ECO:0000256" key="6">
    <source>
        <dbReference type="ARBA" id="ARBA00023015"/>
    </source>
</evidence>